<evidence type="ECO:0000256" key="2">
    <source>
        <dbReference type="SAM" id="MobiDB-lite"/>
    </source>
</evidence>
<evidence type="ECO:0000313" key="5">
    <source>
        <dbReference type="Proteomes" id="UP001162131"/>
    </source>
</evidence>
<dbReference type="PROSITE" id="PS50195">
    <property type="entry name" value="PX"/>
    <property type="match status" value="1"/>
</dbReference>
<comment type="caution">
    <text evidence="4">The sequence shown here is derived from an EMBL/GenBank/DDBJ whole genome shotgun (WGS) entry which is preliminary data.</text>
</comment>
<protein>
    <recommendedName>
        <fullName evidence="3">PX domain-containing protein</fullName>
    </recommendedName>
</protein>
<keyword evidence="1" id="KW-0175">Coiled coil</keyword>
<reference evidence="4" key="1">
    <citation type="submission" date="2021-09" db="EMBL/GenBank/DDBJ databases">
        <authorList>
            <consortium name="AG Swart"/>
            <person name="Singh M."/>
            <person name="Singh A."/>
            <person name="Seah K."/>
            <person name="Emmerich C."/>
        </authorList>
    </citation>
    <scope>NUCLEOTIDE SEQUENCE</scope>
    <source>
        <strain evidence="4">ATCC30299</strain>
    </source>
</reference>
<evidence type="ECO:0000256" key="1">
    <source>
        <dbReference type="SAM" id="Coils"/>
    </source>
</evidence>
<dbReference type="InterPro" id="IPR001683">
    <property type="entry name" value="PX_dom"/>
</dbReference>
<proteinExistence type="predicted"/>
<keyword evidence="5" id="KW-1185">Reference proteome</keyword>
<evidence type="ECO:0000259" key="3">
    <source>
        <dbReference type="PROSITE" id="PS50195"/>
    </source>
</evidence>
<dbReference type="GO" id="GO:0005768">
    <property type="term" value="C:endosome"/>
    <property type="evidence" value="ECO:0007669"/>
    <property type="project" value="TreeGrafter"/>
</dbReference>
<dbReference type="CDD" id="cd06093">
    <property type="entry name" value="PX_domain"/>
    <property type="match status" value="1"/>
</dbReference>
<accession>A0AAU9JS25</accession>
<dbReference type="AlphaFoldDB" id="A0AAU9JS25"/>
<organism evidence="4 5">
    <name type="scientific">Blepharisma stoltei</name>
    <dbReference type="NCBI Taxonomy" id="1481888"/>
    <lineage>
        <taxon>Eukaryota</taxon>
        <taxon>Sar</taxon>
        <taxon>Alveolata</taxon>
        <taxon>Ciliophora</taxon>
        <taxon>Postciliodesmatophora</taxon>
        <taxon>Heterotrichea</taxon>
        <taxon>Heterotrichida</taxon>
        <taxon>Blepharismidae</taxon>
        <taxon>Blepharisma</taxon>
    </lineage>
</organism>
<feature type="region of interest" description="Disordered" evidence="2">
    <location>
        <begin position="1"/>
        <end position="38"/>
    </location>
</feature>
<dbReference type="SMART" id="SM00312">
    <property type="entry name" value="PX"/>
    <property type="match status" value="1"/>
</dbReference>
<sequence length="432" mass="50740">MEQLFYDPLTSSPPQSPAKKVEQVQEPPKKVEEEQEPEEVYLQNVSENISRQIQLIDDNFTPKIKRGDEEIQISVTNPIFKEDKITKHVIYTILGRDNSGPFETYRRYKDFIALRSSLVIRWPGCYIPQLPPKQRVGNKQPQFIEQRRKLLEYFMKRCVGLSYIKSSEEFRLFLRGAGEYKRIILEQRRPNYIEIAHSLQNEFTEFSLYQLSDEANRQIAEAEKLFQGGLETLEKFEDVCKLNVDYYASFDNELLGLMQGLKNINVFYQQNYNAREIKIPLRDSHINPYQILLDWVRCEILDMQAIIEAIEKKNEYDRIRESAESKLEEDKAQLEKLMSGKKTLSQRLSAKPKEHHISKQETIIQELEAEIKSILTINKIITARLIHKEIPAFKDTKLSLYEVIMRTFTTSTIEELQSLINQGKTIEESLNF</sequence>
<feature type="domain" description="PX" evidence="3">
    <location>
        <begin position="69"/>
        <end position="181"/>
    </location>
</feature>
<dbReference type="GO" id="GO:0035091">
    <property type="term" value="F:phosphatidylinositol binding"/>
    <property type="evidence" value="ECO:0007669"/>
    <property type="project" value="InterPro"/>
</dbReference>
<dbReference type="PANTHER" id="PTHR10555:SF170">
    <property type="entry name" value="FI18122P1"/>
    <property type="match status" value="1"/>
</dbReference>
<dbReference type="SUPFAM" id="SSF64268">
    <property type="entry name" value="PX domain"/>
    <property type="match status" value="1"/>
</dbReference>
<evidence type="ECO:0000313" key="4">
    <source>
        <dbReference type="EMBL" id="CAG9327337.1"/>
    </source>
</evidence>
<name>A0AAU9JS25_9CILI</name>
<gene>
    <name evidence="4" type="ORF">BSTOLATCC_MIC43376</name>
</gene>
<dbReference type="PANTHER" id="PTHR10555">
    <property type="entry name" value="SORTING NEXIN"/>
    <property type="match status" value="1"/>
</dbReference>
<feature type="coiled-coil region" evidence="1">
    <location>
        <begin position="313"/>
        <end position="347"/>
    </location>
</feature>
<feature type="compositionally biased region" description="Basic and acidic residues" evidence="2">
    <location>
        <begin position="19"/>
        <end position="32"/>
    </location>
</feature>
<dbReference type="InterPro" id="IPR036871">
    <property type="entry name" value="PX_dom_sf"/>
</dbReference>
<dbReference type="Proteomes" id="UP001162131">
    <property type="component" value="Unassembled WGS sequence"/>
</dbReference>
<dbReference type="EMBL" id="CAJZBQ010000043">
    <property type="protein sequence ID" value="CAG9327337.1"/>
    <property type="molecule type" value="Genomic_DNA"/>
</dbReference>
<dbReference type="Pfam" id="PF00787">
    <property type="entry name" value="PX"/>
    <property type="match status" value="1"/>
</dbReference>
<dbReference type="Gene3D" id="3.30.1520.10">
    <property type="entry name" value="Phox-like domain"/>
    <property type="match status" value="1"/>
</dbReference>